<accession>A0A0C3HF04</accession>
<protein>
    <submittedName>
        <fullName evidence="2">Uncharacterized protein</fullName>
    </submittedName>
</protein>
<keyword evidence="1" id="KW-0812">Transmembrane</keyword>
<dbReference type="OrthoDB" id="3943049at2759"/>
<gene>
    <name evidence="2" type="ORF">OIDMADRAFT_179031</name>
</gene>
<dbReference type="Proteomes" id="UP000054321">
    <property type="component" value="Unassembled WGS sequence"/>
</dbReference>
<reference evidence="3" key="2">
    <citation type="submission" date="2015-01" db="EMBL/GenBank/DDBJ databases">
        <title>Evolutionary Origins and Diversification of the Mycorrhizal Mutualists.</title>
        <authorList>
            <consortium name="DOE Joint Genome Institute"/>
            <consortium name="Mycorrhizal Genomics Consortium"/>
            <person name="Kohler A."/>
            <person name="Kuo A."/>
            <person name="Nagy L.G."/>
            <person name="Floudas D."/>
            <person name="Copeland A."/>
            <person name="Barry K.W."/>
            <person name="Cichocki N."/>
            <person name="Veneault-Fourrey C."/>
            <person name="LaButti K."/>
            <person name="Lindquist E.A."/>
            <person name="Lipzen A."/>
            <person name="Lundell T."/>
            <person name="Morin E."/>
            <person name="Murat C."/>
            <person name="Riley R."/>
            <person name="Ohm R."/>
            <person name="Sun H."/>
            <person name="Tunlid A."/>
            <person name="Henrissat B."/>
            <person name="Grigoriev I.V."/>
            <person name="Hibbett D.S."/>
            <person name="Martin F."/>
        </authorList>
    </citation>
    <scope>NUCLEOTIDE SEQUENCE [LARGE SCALE GENOMIC DNA]</scope>
    <source>
        <strain evidence="3">Zn</strain>
    </source>
</reference>
<evidence type="ECO:0000256" key="1">
    <source>
        <dbReference type="SAM" id="Phobius"/>
    </source>
</evidence>
<keyword evidence="1" id="KW-1133">Transmembrane helix</keyword>
<evidence type="ECO:0000313" key="3">
    <source>
        <dbReference type="Proteomes" id="UP000054321"/>
    </source>
</evidence>
<name>A0A0C3HF04_OIDMZ</name>
<evidence type="ECO:0000313" key="2">
    <source>
        <dbReference type="EMBL" id="KIN01710.1"/>
    </source>
</evidence>
<dbReference type="HOGENOM" id="CLU_189332_0_0_1"/>
<dbReference type="EMBL" id="KN832875">
    <property type="protein sequence ID" value="KIN01710.1"/>
    <property type="molecule type" value="Genomic_DNA"/>
</dbReference>
<dbReference type="AlphaFoldDB" id="A0A0C3HF04"/>
<reference evidence="2 3" key="1">
    <citation type="submission" date="2014-04" db="EMBL/GenBank/DDBJ databases">
        <authorList>
            <consortium name="DOE Joint Genome Institute"/>
            <person name="Kuo A."/>
            <person name="Martino E."/>
            <person name="Perotto S."/>
            <person name="Kohler A."/>
            <person name="Nagy L.G."/>
            <person name="Floudas D."/>
            <person name="Copeland A."/>
            <person name="Barry K.W."/>
            <person name="Cichocki N."/>
            <person name="Veneault-Fourrey C."/>
            <person name="LaButti K."/>
            <person name="Lindquist E.A."/>
            <person name="Lipzen A."/>
            <person name="Lundell T."/>
            <person name="Morin E."/>
            <person name="Murat C."/>
            <person name="Sun H."/>
            <person name="Tunlid A."/>
            <person name="Henrissat B."/>
            <person name="Grigoriev I.V."/>
            <person name="Hibbett D.S."/>
            <person name="Martin F."/>
            <person name="Nordberg H.P."/>
            <person name="Cantor M.N."/>
            <person name="Hua S.X."/>
        </authorList>
    </citation>
    <scope>NUCLEOTIDE SEQUENCE [LARGE SCALE GENOMIC DNA]</scope>
    <source>
        <strain evidence="2 3">Zn</strain>
    </source>
</reference>
<sequence length="89" mass="9910">MGQAFSGPNAFNWLNLTPEATAVLRANPFLFAELVIVLVSCMLIILLAWYIHFVTNKVYKKPKSGRGKTDEKKKLNIPHVAPWVAKVGS</sequence>
<feature type="transmembrane region" description="Helical" evidence="1">
    <location>
        <begin position="29"/>
        <end position="51"/>
    </location>
</feature>
<keyword evidence="1" id="KW-0472">Membrane</keyword>
<proteinExistence type="predicted"/>
<keyword evidence="3" id="KW-1185">Reference proteome</keyword>
<dbReference type="InParanoid" id="A0A0C3HF04"/>
<organism evidence="2 3">
    <name type="scientific">Oidiodendron maius (strain Zn)</name>
    <dbReference type="NCBI Taxonomy" id="913774"/>
    <lineage>
        <taxon>Eukaryota</taxon>
        <taxon>Fungi</taxon>
        <taxon>Dikarya</taxon>
        <taxon>Ascomycota</taxon>
        <taxon>Pezizomycotina</taxon>
        <taxon>Leotiomycetes</taxon>
        <taxon>Leotiomycetes incertae sedis</taxon>
        <taxon>Myxotrichaceae</taxon>
        <taxon>Oidiodendron</taxon>
    </lineage>
</organism>